<feature type="region of interest" description="Disordered" evidence="8">
    <location>
        <begin position="898"/>
        <end position="921"/>
    </location>
</feature>
<feature type="compositionally biased region" description="Basic and acidic residues" evidence="8">
    <location>
        <begin position="802"/>
        <end position="831"/>
    </location>
</feature>
<feature type="region of interest" description="Disordered" evidence="8">
    <location>
        <begin position="181"/>
        <end position="206"/>
    </location>
</feature>
<dbReference type="GO" id="GO:0006887">
    <property type="term" value="P:exocytosis"/>
    <property type="evidence" value="ECO:0007669"/>
    <property type="project" value="TreeGrafter"/>
</dbReference>
<feature type="compositionally biased region" description="Acidic residues" evidence="8">
    <location>
        <begin position="621"/>
        <end position="634"/>
    </location>
</feature>
<feature type="compositionally biased region" description="Polar residues" evidence="8">
    <location>
        <begin position="1693"/>
        <end position="1704"/>
    </location>
</feature>
<dbReference type="Pfam" id="PF00168">
    <property type="entry name" value="C2"/>
    <property type="match status" value="2"/>
</dbReference>
<feature type="region of interest" description="Disordered" evidence="8">
    <location>
        <begin position="344"/>
        <end position="378"/>
    </location>
</feature>
<feature type="domain" description="C2" evidence="9">
    <location>
        <begin position="1876"/>
        <end position="1998"/>
    </location>
</feature>
<feature type="region of interest" description="Disordered" evidence="8">
    <location>
        <begin position="289"/>
        <end position="321"/>
    </location>
</feature>
<dbReference type="CDD" id="cd08521">
    <property type="entry name" value="C2A_SLP"/>
    <property type="match status" value="1"/>
</dbReference>
<dbReference type="CDD" id="cd04020">
    <property type="entry name" value="C2B_SLP_1-2-3-4"/>
    <property type="match status" value="1"/>
</dbReference>
<feature type="compositionally biased region" description="Basic and acidic residues" evidence="8">
    <location>
        <begin position="1297"/>
        <end position="1319"/>
    </location>
</feature>
<dbReference type="FunFam" id="2.60.40.150:FF:000006">
    <property type="entry name" value="Synaptotagmin-like 5, isoform CRA_a"/>
    <property type="match status" value="1"/>
</dbReference>
<dbReference type="InterPro" id="IPR043567">
    <property type="entry name" value="SYTL1-5_C2B"/>
</dbReference>
<protein>
    <recommendedName>
        <fullName evidence="13">Synaptotagmin-like protein 5</fullName>
    </recommendedName>
</protein>
<feature type="compositionally biased region" description="Basic and acidic residues" evidence="8">
    <location>
        <begin position="781"/>
        <end position="795"/>
    </location>
</feature>
<sequence>MKLECVALEEGAGGAGELVRACARCRAELGRIINRGALCKMCKLRVCKSCREYFTAATTAPTEWLCTACYKNNEFQIADSDWITDYVRCSAPKLLAGSRISNIHSIKNCVQRSFTFSDTKPSRWAALRGSPELRAYSSMPRHQDGDYAPSVFRRRNKCSMIKAENEQIKPEPTVERCPVNMKDENSVLKTDTPSTADDSQETNDENSPVNFIKIVDSCGLVLDIPAVATSDELIVDDSEQSNAQTNNEIPQPSASTKMTKVYRKKSTGSLKSSFLDSLSNRVQEVTRRRKAIDFRNLPPGVTPPRSRRFKHPEEGDATLDPVAQVLFPDSDDYRLVFISSSDSSSREELPYGSASEDEKSSTSSLVHPSLEDGDWDYFEDPPPGSAIGSFSAAAPDRASTVAERAAFPATAPEFSFVSSLLSCASPVQPLVVPVPIPIPILVPVPWNPELTIRVEHGVSPALRTLFQQNWSEYVRGFGAVTGSPAPSSGAPAQSAVQCDEGVSGGDAPPVSDEMDLPDVCPEHDASRKKFATLPLSELRSVGEILSKKPVAEDQTDDAGEIVLKKYQVIEDAADHSPDPVSLNNIINKQLTSEFSVSDSDASDNEENSVQRIYNLHKSADSEDSESSAEDDIEEEKTHDLVSLSNLDASPGNETLMSDVSNVTELSQDSLNPPEQTQMPPSSINNKVKSRSKISPKISARLDKFNQVDQSAADSNGKMTVAKKIEKSFVAGMTEKLSKSDESESKSELVSRNTSSKICATSSSSSDEFSGTESMELIPTAEDLKMERDSEAEMRRLSPVLDAKTEPSSDESICDKEPKSSTPIKDQKRADPDDCNISDENIGDSPSGRFTSLIMITSDQAGIEPELEDKSNVNIVTNSNTQLVQDKAEKKEEFKLTLNTEQDVEKTPHVSRSNSESDTNTDEVKVVTGGDTLSAVICLEEGLADDDSWVEEIDHSDTNRGDYDEDDNFDDDNDNFDDDYDHYDDDDDDDDKNVGLMKNISDFQGHTEEELRGYHRSAIDFTLHTILEESCEEASEVEESMSNTKNNLENYFFGFIGSDAQLENSSGSLKKLDIGSIDVDIRDLDSISDTSSIFSEGLESFESIEQASCSTRNNKNDDEKTLDAADLASSRIEKYFLSSLIGNRRDSDGSVGSDSEGKPSPEQRRKKLVRARGTGRSYSNSLDNLTESEQQVEMLLDSESSSSETDAEELSFDKNDGFDTVKRINKNIIKKKRSSVTTPNLELLELDDSHPLNNEASIDEETKKVQAELYVLNADSRNKQQSRDSGFMGSCDDLLSNNHKEDEISSNVAKEDEVKPHLESDSSVQENKSDPTIMSRTAPANSSMCGSGLMRKDSFNNWSSDEETNIMMSKMKQFFKTMIAKQTSSNAPASPKTPNVKAPKKPPQLLHFETELTRLMKTVPGIRDDQVKEIVEYLSSEDTWSDSYDSSDYTSSDLEMNNKSAQEGAGPVLLEGRKKDDTDLVYQRLVASFNRIDAHSQNSDSSSSHSSPPLITKVMQHIGSRLVALMHEVSSNDSHESSPKTYRSYHRRKQAMVTSDDESVEDFYALPRSKSHDPLLDENRQETSDNERFSWRGSFESALMTSSDSRQRLSSTGNTDSMSSSALALAAKRRSAGDLQMKSCSREQLDRVRSCGSIGGSVEDKIWNLKHSSSKKRRSSVPETTPSGGSADDDDSSNELTPSGKSTTLPRIVQASCAATNSLPRLPGSSNSASPSIYKAHSVHQFSVKSARYRPPGYGSRNSNSAVPPPRRDTARRRIQPSASASALSSPSIESFLLKLTNNQVVTPGQSMYGSFPFFAFGDDVSLCSEPGSGSRLSADEEPLSPASASTSPRVSLGARSDSLASVYSGAGESRYGAVTVKGEVEFGLLYNYKAGALEVHVKQCRDLAAVDTKRNRSDPYVKVYLLPDKSKAGKRKTKVKKHTLNPVFDEVLKFHINLEDLETRTMWLTIWHSDMFGRNDFLGEVMMPLENKIFDDPLPHFYPLQERSEPLEDFVNAKGEIIVALKFVPPDQGMKKRASKGTLHVLVKEAKNLLAVKNNGTSDPFCKSYLLPDKGKSNKQKTPVVRRSCSPAWNYTFTYPGVALTDLQDRAIELTIWDHDRLASNEFLGGVRLSLGTGKHQGKVVDWMDSNDKEATLWQQMLERPNFWVESCLMLRASLDLRNSG</sequence>
<evidence type="ECO:0000313" key="12">
    <source>
        <dbReference type="Proteomes" id="UP001152759"/>
    </source>
</evidence>
<feature type="compositionally biased region" description="Polar residues" evidence="8">
    <location>
        <begin position="1320"/>
        <end position="1344"/>
    </location>
</feature>
<feature type="region of interest" description="Disordered" evidence="8">
    <location>
        <begin position="484"/>
        <end position="506"/>
    </location>
</feature>
<feature type="region of interest" description="Disordered" evidence="8">
    <location>
        <begin position="1381"/>
        <end position="1401"/>
    </location>
</feature>
<dbReference type="Proteomes" id="UP001152759">
    <property type="component" value="Chromosome 3"/>
</dbReference>
<gene>
    <name evidence="11" type="ORF">BEMITA_LOCUS5762</name>
</gene>
<keyword evidence="12" id="KW-1185">Reference proteome</keyword>
<dbReference type="PROSITE" id="PS50004">
    <property type="entry name" value="C2"/>
    <property type="match status" value="2"/>
</dbReference>
<feature type="compositionally biased region" description="Polar residues" evidence="8">
    <location>
        <begin position="187"/>
        <end position="197"/>
    </location>
</feature>
<comment type="subcellular location">
    <subcellularLocation>
        <location evidence="1">Membrane</location>
    </subcellularLocation>
</comment>
<feature type="region of interest" description="Disordered" evidence="8">
    <location>
        <begin position="732"/>
        <end position="849"/>
    </location>
</feature>
<evidence type="ECO:0000256" key="7">
    <source>
        <dbReference type="PROSITE-ProRule" id="PRU00091"/>
    </source>
</evidence>
<organism evidence="11 12">
    <name type="scientific">Bemisia tabaci</name>
    <name type="common">Sweetpotato whitefly</name>
    <name type="synonym">Aleurodes tabaci</name>
    <dbReference type="NCBI Taxonomy" id="7038"/>
    <lineage>
        <taxon>Eukaryota</taxon>
        <taxon>Metazoa</taxon>
        <taxon>Ecdysozoa</taxon>
        <taxon>Arthropoda</taxon>
        <taxon>Hexapoda</taxon>
        <taxon>Insecta</taxon>
        <taxon>Pterygota</taxon>
        <taxon>Neoptera</taxon>
        <taxon>Paraneoptera</taxon>
        <taxon>Hemiptera</taxon>
        <taxon>Sternorrhyncha</taxon>
        <taxon>Aleyrodoidea</taxon>
        <taxon>Aleyrodidae</taxon>
        <taxon>Aleyrodinae</taxon>
        <taxon>Bemisia</taxon>
    </lineage>
</organism>
<dbReference type="InterPro" id="IPR013083">
    <property type="entry name" value="Znf_RING/FYVE/PHD"/>
</dbReference>
<feature type="compositionally biased region" description="Acidic residues" evidence="8">
    <location>
        <begin position="962"/>
        <end position="990"/>
    </location>
</feature>
<keyword evidence="2" id="KW-0479">Metal-binding</keyword>
<dbReference type="GO" id="GO:0070382">
    <property type="term" value="C:exocytic vesicle"/>
    <property type="evidence" value="ECO:0007669"/>
    <property type="project" value="TreeGrafter"/>
</dbReference>
<reference evidence="11" key="1">
    <citation type="submission" date="2021-12" db="EMBL/GenBank/DDBJ databases">
        <authorList>
            <person name="King R."/>
        </authorList>
    </citation>
    <scope>NUCLEOTIDE SEQUENCE</scope>
</reference>
<feature type="region of interest" description="Disordered" evidence="8">
    <location>
        <begin position="1827"/>
        <end position="1851"/>
    </location>
</feature>
<accession>A0A9P0G1T5</accession>
<evidence type="ECO:0000256" key="6">
    <source>
        <dbReference type="ARBA" id="ARBA00023136"/>
    </source>
</evidence>
<dbReference type="GO" id="GO:0008270">
    <property type="term" value="F:zinc ion binding"/>
    <property type="evidence" value="ECO:0007669"/>
    <property type="project" value="UniProtKB-KW"/>
</dbReference>
<feature type="region of interest" description="Disordered" evidence="8">
    <location>
        <begin position="1747"/>
        <end position="1781"/>
    </location>
</feature>
<evidence type="ECO:0000256" key="4">
    <source>
        <dbReference type="ARBA" id="ARBA00022771"/>
    </source>
</evidence>
<dbReference type="GO" id="GO:0005886">
    <property type="term" value="C:plasma membrane"/>
    <property type="evidence" value="ECO:0007669"/>
    <property type="project" value="TreeGrafter"/>
</dbReference>
<evidence type="ECO:0000256" key="5">
    <source>
        <dbReference type="ARBA" id="ARBA00022833"/>
    </source>
</evidence>
<feature type="region of interest" description="Disordered" evidence="8">
    <location>
        <begin position="1599"/>
        <end position="1650"/>
    </location>
</feature>
<dbReference type="Pfam" id="PF02318">
    <property type="entry name" value="FYVE_2"/>
    <property type="match status" value="1"/>
</dbReference>
<evidence type="ECO:0000256" key="1">
    <source>
        <dbReference type="ARBA" id="ARBA00004370"/>
    </source>
</evidence>
<feature type="region of interest" description="Disordered" evidence="8">
    <location>
        <begin position="947"/>
        <end position="991"/>
    </location>
</feature>
<dbReference type="CDD" id="cd15747">
    <property type="entry name" value="FYVE_Slp3_4_5"/>
    <property type="match status" value="1"/>
</dbReference>
<feature type="compositionally biased region" description="Low complexity" evidence="8">
    <location>
        <begin position="1609"/>
        <end position="1625"/>
    </location>
</feature>
<dbReference type="Gene3D" id="3.30.40.10">
    <property type="entry name" value="Zinc/RING finger domain, C3HC4 (zinc finger)"/>
    <property type="match status" value="1"/>
</dbReference>
<feature type="compositionally biased region" description="Low complexity" evidence="8">
    <location>
        <begin position="484"/>
        <end position="497"/>
    </location>
</feature>
<feature type="domain" description="FYVE-type" evidence="10">
    <location>
        <begin position="16"/>
        <end position="74"/>
    </location>
</feature>
<feature type="compositionally biased region" description="Polar residues" evidence="8">
    <location>
        <begin position="642"/>
        <end position="686"/>
    </location>
</feature>
<dbReference type="InterPro" id="IPR017455">
    <property type="entry name" value="Znf_FYVE-rel"/>
</dbReference>
<dbReference type="InterPro" id="IPR000008">
    <property type="entry name" value="C2_dom"/>
</dbReference>
<dbReference type="Gene3D" id="2.60.40.150">
    <property type="entry name" value="C2 domain"/>
    <property type="match status" value="2"/>
</dbReference>
<evidence type="ECO:0000259" key="9">
    <source>
        <dbReference type="PROSITE" id="PS50004"/>
    </source>
</evidence>
<dbReference type="KEGG" id="btab:109031092"/>
<evidence type="ECO:0000256" key="3">
    <source>
        <dbReference type="ARBA" id="ARBA00022737"/>
    </source>
</evidence>
<feature type="region of interest" description="Disordered" evidence="8">
    <location>
        <begin position="1438"/>
        <end position="1468"/>
    </location>
</feature>
<feature type="compositionally biased region" description="Low complexity" evidence="8">
    <location>
        <begin position="749"/>
        <end position="773"/>
    </location>
</feature>
<dbReference type="PROSITE" id="PS50178">
    <property type="entry name" value="ZF_FYVE"/>
    <property type="match status" value="1"/>
</dbReference>
<keyword evidence="4 7" id="KW-0863">Zinc-finger</keyword>
<dbReference type="InterPro" id="IPR035892">
    <property type="entry name" value="C2_domain_sf"/>
</dbReference>
<dbReference type="PANTHER" id="PTHR45716">
    <property type="entry name" value="BITESIZE, ISOFORM I"/>
    <property type="match status" value="1"/>
</dbReference>
<dbReference type="InterPro" id="IPR001565">
    <property type="entry name" value="Synaptotagmin"/>
</dbReference>
<feature type="compositionally biased region" description="Basic and acidic residues" evidence="8">
    <location>
        <begin position="1639"/>
        <end position="1648"/>
    </location>
</feature>
<keyword evidence="3" id="KW-0677">Repeat</keyword>
<feature type="compositionally biased region" description="Polar residues" evidence="8">
    <location>
        <begin position="1175"/>
        <end position="1186"/>
    </location>
</feature>
<feature type="compositionally biased region" description="Basic and acidic residues" evidence="8">
    <location>
        <begin position="735"/>
        <end position="748"/>
    </location>
</feature>
<dbReference type="EMBL" id="OU963864">
    <property type="protein sequence ID" value="CAH0768667.1"/>
    <property type="molecule type" value="Genomic_DNA"/>
</dbReference>
<feature type="region of interest" description="Disordered" evidence="8">
    <location>
        <begin position="1275"/>
        <end position="1347"/>
    </location>
</feature>
<evidence type="ECO:0000256" key="8">
    <source>
        <dbReference type="SAM" id="MobiDB-lite"/>
    </source>
</evidence>
<feature type="region of interest" description="Disordered" evidence="8">
    <location>
        <begin position="1145"/>
        <end position="1186"/>
    </location>
</feature>
<dbReference type="SMART" id="SM00239">
    <property type="entry name" value="C2"/>
    <property type="match status" value="2"/>
</dbReference>
<feature type="compositionally biased region" description="Basic and acidic residues" evidence="8">
    <location>
        <begin position="951"/>
        <end position="961"/>
    </location>
</feature>
<evidence type="ECO:0000259" key="10">
    <source>
        <dbReference type="PROSITE" id="PS50178"/>
    </source>
</evidence>
<dbReference type="InterPro" id="IPR011011">
    <property type="entry name" value="Znf_FYVE_PHD"/>
</dbReference>
<feature type="region of interest" description="Disordered" evidence="8">
    <location>
        <begin position="238"/>
        <end position="257"/>
    </location>
</feature>
<keyword evidence="5" id="KW-0862">Zinc</keyword>
<feature type="domain" description="C2" evidence="9">
    <location>
        <begin position="2013"/>
        <end position="2144"/>
    </location>
</feature>
<evidence type="ECO:0008006" key="13">
    <source>
        <dbReference type="Google" id="ProtNLM"/>
    </source>
</evidence>
<feature type="compositionally biased region" description="Low complexity" evidence="8">
    <location>
        <begin position="1438"/>
        <end position="1452"/>
    </location>
</feature>
<dbReference type="SUPFAM" id="SSF49562">
    <property type="entry name" value="C2 domain (Calcium/lipid-binding domain, CaLB)"/>
    <property type="match status" value="2"/>
</dbReference>
<feature type="region of interest" description="Disordered" evidence="8">
    <location>
        <begin position="616"/>
        <end position="691"/>
    </location>
</feature>
<name>A0A9P0G1T5_BEMTA</name>
<keyword evidence="6" id="KW-0472">Membrane</keyword>
<feature type="compositionally biased region" description="Polar residues" evidence="8">
    <location>
        <begin position="240"/>
        <end position="257"/>
    </location>
</feature>
<feature type="region of interest" description="Disordered" evidence="8">
    <location>
        <begin position="1528"/>
        <end position="1558"/>
    </location>
</feature>
<dbReference type="InterPro" id="IPR041282">
    <property type="entry name" value="FYVE_2"/>
</dbReference>
<dbReference type="PANTHER" id="PTHR45716:SF2">
    <property type="entry name" value="BITESIZE, ISOFORM I"/>
    <property type="match status" value="1"/>
</dbReference>
<feature type="region of interest" description="Disordered" evidence="8">
    <location>
        <begin position="1664"/>
        <end position="1707"/>
    </location>
</feature>
<proteinExistence type="predicted"/>
<dbReference type="SUPFAM" id="SSF57903">
    <property type="entry name" value="FYVE/PHD zinc finger"/>
    <property type="match status" value="1"/>
</dbReference>
<evidence type="ECO:0000256" key="2">
    <source>
        <dbReference type="ARBA" id="ARBA00022723"/>
    </source>
</evidence>
<dbReference type="GO" id="GO:0042043">
    <property type="term" value="F:neurexin family protein binding"/>
    <property type="evidence" value="ECO:0007669"/>
    <property type="project" value="TreeGrafter"/>
</dbReference>
<dbReference type="PRINTS" id="PR00399">
    <property type="entry name" value="SYNAPTOTAGMN"/>
</dbReference>
<evidence type="ECO:0000313" key="11">
    <source>
        <dbReference type="EMBL" id="CAH0768667.1"/>
    </source>
</evidence>